<organism evidence="1 2">
    <name type="scientific">Anopheles quadriannulatus</name>
    <name type="common">Mosquito</name>
    <dbReference type="NCBI Taxonomy" id="34691"/>
    <lineage>
        <taxon>Eukaryota</taxon>
        <taxon>Metazoa</taxon>
        <taxon>Ecdysozoa</taxon>
        <taxon>Arthropoda</taxon>
        <taxon>Hexapoda</taxon>
        <taxon>Insecta</taxon>
        <taxon>Pterygota</taxon>
        <taxon>Neoptera</taxon>
        <taxon>Endopterygota</taxon>
        <taxon>Diptera</taxon>
        <taxon>Nematocera</taxon>
        <taxon>Culicoidea</taxon>
        <taxon>Culicidae</taxon>
        <taxon>Anophelinae</taxon>
        <taxon>Anopheles</taxon>
    </lineage>
</organism>
<sequence length="53" mass="6345">MLPFLMVISLRTFVKYRRHTLLFLITQCFVTASTINAKFHRLLLWLCRCMIIA</sequence>
<keyword evidence="2" id="KW-1185">Reference proteome</keyword>
<dbReference type="EnsemblMetazoa" id="AQUA014982-RA">
    <property type="protein sequence ID" value="AQUA014982-PA"/>
    <property type="gene ID" value="AQUA014982"/>
</dbReference>
<dbReference type="Proteomes" id="UP000076407">
    <property type="component" value="Unassembled WGS sequence"/>
</dbReference>
<evidence type="ECO:0000313" key="2">
    <source>
        <dbReference type="Proteomes" id="UP000076407"/>
    </source>
</evidence>
<accession>A0A182XT32</accession>
<proteinExistence type="predicted"/>
<evidence type="ECO:0000313" key="1">
    <source>
        <dbReference type="EnsemblMetazoa" id="AQUA014982-PA"/>
    </source>
</evidence>
<name>A0A182XT32_ANOQN</name>
<reference evidence="1" key="1">
    <citation type="submission" date="2020-05" db="UniProtKB">
        <authorList>
            <consortium name="EnsemblMetazoa"/>
        </authorList>
    </citation>
    <scope>IDENTIFICATION</scope>
    <source>
        <strain evidence="1">SANGQUA</strain>
    </source>
</reference>
<dbReference type="VEuPathDB" id="VectorBase:AQUA014982"/>
<dbReference type="AlphaFoldDB" id="A0A182XT32"/>
<protein>
    <submittedName>
        <fullName evidence="1">Uncharacterized protein</fullName>
    </submittedName>
</protein>